<gene>
    <name evidence="1" type="ORF">OK117_04260</name>
</gene>
<dbReference type="Pfam" id="PF10991">
    <property type="entry name" value="Enc34_ssDNA-bd"/>
    <property type="match status" value="1"/>
</dbReference>
<dbReference type="AlphaFoldDB" id="A0AAJ5R3J7"/>
<dbReference type="Gene3D" id="2.40.50.140">
    <property type="entry name" value="Nucleic acid-binding proteins"/>
    <property type="match status" value="1"/>
</dbReference>
<dbReference type="EMBL" id="CP109886">
    <property type="protein sequence ID" value="WCF29087.1"/>
    <property type="molecule type" value="Genomic_DNA"/>
</dbReference>
<evidence type="ECO:0000313" key="1">
    <source>
        <dbReference type="EMBL" id="WCF29087.1"/>
    </source>
</evidence>
<protein>
    <submittedName>
        <fullName evidence="1">DUF2815 family protein</fullName>
    </submittedName>
</protein>
<reference evidence="1" key="1">
    <citation type="journal article" date="2022" name="Phytopathology">
        <title>Complete circularized genome resources of seven strains of Xylella fastidiosa subsp. fastidiosa using hybrid assembly reveals unknown plasmids.</title>
        <authorList>
            <person name="Velasco-Amo M.D.P."/>
            <person name="Arias-Giraldo L.F.F."/>
            <person name="Ecija M.R."/>
            <person name="De La Fuente L."/>
            <person name="Marco-Noales E."/>
            <person name="Moralejo E."/>
            <person name="Navas-Cort J.A."/>
            <person name="Landa B.B."/>
        </authorList>
    </citation>
    <scope>NUCLEOTIDE SEQUENCE</scope>
    <source>
        <strain evidence="1">CFBP8073</strain>
    </source>
</reference>
<organism evidence="1 2">
    <name type="scientific">Xylella fastidiosa subsp. fastidiosa</name>
    <dbReference type="NCBI Taxonomy" id="644356"/>
    <lineage>
        <taxon>Bacteria</taxon>
        <taxon>Pseudomonadati</taxon>
        <taxon>Pseudomonadota</taxon>
        <taxon>Gammaproteobacteria</taxon>
        <taxon>Lysobacterales</taxon>
        <taxon>Lysobacteraceae</taxon>
        <taxon>Xylella</taxon>
    </lineage>
</organism>
<evidence type="ECO:0000313" key="2">
    <source>
        <dbReference type="Proteomes" id="UP001211513"/>
    </source>
</evidence>
<name>A0AAJ5R3J7_XYLFS</name>
<reference evidence="1" key="2">
    <citation type="submission" date="2022-10" db="EMBL/GenBank/DDBJ databases">
        <authorList>
            <person name="Landa B."/>
            <person name="Arias-Giraldo L.F."/>
            <person name="Roman-Ecija M."/>
            <person name="Velasco-Amo M.P."/>
            <person name="De La Fuente L."/>
            <person name="Marco-Noales E."/>
            <person name="Moralejo E."/>
        </authorList>
    </citation>
    <scope>NUCLEOTIDE SEQUENCE</scope>
    <source>
        <strain evidence="1">CFBP8073</strain>
    </source>
</reference>
<proteinExistence type="predicted"/>
<dbReference type="InterPro" id="IPR022595">
    <property type="entry name" value="Enc34_ssDNA-bd"/>
</dbReference>
<sequence length="259" mass="29830">MNVFRYKSEDGDKFICVHLEKARLAFPVLETPQVFPGEKDKTKKGSYSAYFILEPHDPQINELHRVLAEVALMTWGKDAGTVLQQLRARNCLPLRDGALKAAYDGFAGNVFLATRSYDPPVLIDENNNRVPREETQESKYSDDTLVKNKFYPGCIVDVLFRLNAYEAYEVKRINAILYAVRFIKDAPVYKGKLQKEDMIPIEKVMEFFKGAEDYTTKTIKGLDLENVEKPKVKTLKKHTLKPLKKRITKKVPKDIKNPW</sequence>
<dbReference type="InterPro" id="IPR012340">
    <property type="entry name" value="NA-bd_OB-fold"/>
</dbReference>
<accession>A0AAJ5R3J7</accession>
<dbReference type="Proteomes" id="UP001211513">
    <property type="component" value="Chromosome"/>
</dbReference>
<dbReference type="RefSeq" id="WP_058565013.1">
    <property type="nucleotide sequence ID" value="NZ_CP109886.1"/>
</dbReference>